<dbReference type="InterPro" id="IPR011050">
    <property type="entry name" value="Pectin_lyase_fold/virulence"/>
</dbReference>
<evidence type="ECO:0000313" key="2">
    <source>
        <dbReference type="Proteomes" id="UP000234849"/>
    </source>
</evidence>
<organism evidence="1 2">
    <name type="scientific">Mediterraneibacter gnavus</name>
    <name type="common">Ruminococcus gnavus</name>
    <dbReference type="NCBI Taxonomy" id="33038"/>
    <lineage>
        <taxon>Bacteria</taxon>
        <taxon>Bacillati</taxon>
        <taxon>Bacillota</taxon>
        <taxon>Clostridia</taxon>
        <taxon>Lachnospirales</taxon>
        <taxon>Lachnospiraceae</taxon>
        <taxon>Mediterraneibacter</taxon>
    </lineage>
</organism>
<evidence type="ECO:0000313" key="1">
    <source>
        <dbReference type="EMBL" id="PLT53637.1"/>
    </source>
</evidence>
<reference evidence="1 2" key="1">
    <citation type="journal article" date="2017" name="Genome Med.">
        <title>A novel Ruminococcus gnavus clade enriched in inflammatory bowel disease patients.</title>
        <authorList>
            <person name="Hall A.B."/>
            <person name="Yassour M."/>
            <person name="Sauk J."/>
            <person name="Garner A."/>
            <person name="Jiang X."/>
            <person name="Arthur T."/>
            <person name="Lagoudas G.K."/>
            <person name="Vatanen T."/>
            <person name="Fornelos N."/>
            <person name="Wilson R."/>
            <person name="Bertha M."/>
            <person name="Cohen M."/>
            <person name="Garber J."/>
            <person name="Khalili H."/>
            <person name="Gevers D."/>
            <person name="Ananthakrishnan A.N."/>
            <person name="Kugathasan S."/>
            <person name="Lander E.S."/>
            <person name="Blainey P."/>
            <person name="Vlamakis H."/>
            <person name="Xavier R.J."/>
            <person name="Huttenhower C."/>
        </authorList>
    </citation>
    <scope>NUCLEOTIDE SEQUENCE [LARGE SCALE GENOMIC DNA]</scope>
    <source>
        <strain evidence="1 2">RJX1118</strain>
    </source>
</reference>
<dbReference type="RefSeq" id="WP_101879985.1">
    <property type="nucleotide sequence ID" value="NZ_JAQMLH010000034.1"/>
</dbReference>
<comment type="caution">
    <text evidence="1">The sequence shown here is derived from an EMBL/GenBank/DDBJ whole genome shotgun (WGS) entry which is preliminary data.</text>
</comment>
<gene>
    <name evidence="1" type="ORF">CDL18_11590</name>
</gene>
<dbReference type="Proteomes" id="UP000234849">
    <property type="component" value="Unassembled WGS sequence"/>
</dbReference>
<proteinExistence type="predicted"/>
<dbReference type="Gene3D" id="2.160.20.110">
    <property type="match status" value="1"/>
</dbReference>
<name>A0A2N5NG14_MEDGN</name>
<dbReference type="EMBL" id="NIHM01000017">
    <property type="protein sequence ID" value="PLT53637.1"/>
    <property type="molecule type" value="Genomic_DNA"/>
</dbReference>
<sequence>MKRENERQIKKNLSKILGVLVLCLIMPLLFSISAEAKEAEESQQQEKVQQTERINEINTFEDFFIFAMASQTLDYEGHRVVLNTDLDLTDADIKAMLEKYGVTHLTVGTKDRPFKGTFDGQNHRIKGLVYEPNIIKDPNSGLFSFTDGATIQNLTLENADIEAIYQGGIVVGHAKNTHLENLTVLNSKIKLSPANNVISLITNLGFCGGGIAGIMEDSVMYNCEISGTEIVNNSTSGVTGVGGEGLYMGGLVGWAEDSTIEYSRVRSNYVGESNELQESVVRNDYDIAVGALGGKSVYAGGIVGGVNTADGETRIVDCFCTADVSFYAANYVAVGSGIAGYAGGITGALRGNSHIERCHYAGNIHSKQYNAILVIPIIQTDVNISGIANIKESQATVTDSYFKRSESSTSKTIRAVEDWNDTPQYSAKDDKTYEDREFWKDHDYDFEGTKIRGEATEHINKWVMDYDLGIPVHGSHMSVTFDFPGAGVVSVDPTALVNEKVSTDDAYHFAVQGIHPRGDVNATLEVNPVDSNPEDKITEYEFAGWFKQKDVGKDSVSDMSELEAITHAEGAEPVSQEQRYTFKFGNNETDKDLYIACLKARIAFHELDGMEMTSDTKYYTYRENLADVVPTVTPDGAVFYGWTTEPNPDESGGGYSAITSGKLEELLNKGAIYHAGDPVEKTMELYPIFTNYITNIKTVFEGHEQGEGNLESERQGVGYTSVGSDDTGVFIQVTGAEADGAFPAGYRFLGWYQQIGVDEQGQPIEARVSNEQIYYVPDVSKEVTYTARFEYLTDYYANTKENGEIDGAYQYSNFYSEWVRYQSIFDYDRAADMLPLDYSHHFTHWSLEEHGVGKCSDSSDQIPNPYSIVAPASIYAHWSDNSDYNITVLSDFPNAAKLSMWGRPESLVNRLTVQAEPKSGYQFIFWAGEENQSLNNNKFSSKDMTWEVDKAQIFIPTNRYIIKAHLAASLNFHYKTDIGAESEMSTVWRRYEDPVFQKTQDIYTGYTYPYSGDPVGDGVSLVRDASPSDDQMLIKNADGTVNKNYEFLGWIQAKEANSQENGGIVKGGAEWNYIYDVENDQYCTSDADKALPYLLKDDAVVTETMELYPVYVKYDIKTTTNIHQMAELPNGVQYPNVPSYELVMDENTGKGTATITLTAETNVTPVREGEDAKYELVGFKCTLSDGKVTDLWGTGTPNGNSYTFQMTVEAGKSYTFMSIYNPAFVVYHMDGQSLEDSTHLETRNVGQPLGLMPEINYDRMPEELKNAYMIGWTEEKPNGWYHYYASKEAYDQTPLPLVNEKTTVEHSMDLWPVFVQVSAEVNSNIDQTIQENGGDPATVRYVQNDHNVFSLVAKEYAGYAFKGWYTGYVSDENPGTLLTEESTYLIPESELFANGKYTAVYAQSIDINYYDFNGNIIYTAKTTADENRTFVSKDPEDPKKEVPIDTEAFVQIEEKIKEIQEASGTNLKFVEWRWWNEAKQKYVSWEEFKDTEVTQSMNLYPVAYAITFLDSEESVYDGMVYSVSEGEDGTRELNTLFTKKYTQPEIKIAVEEVAGQHDTPDIMKKGIQGIRTNVYMSGEPDKEGNPTYVSASEGSVLTDENGMAVHKLYGRLVVRKSYIGLKTDGMVLVNVQKLDDSGNPDGALFSVPLAVKDGEGRTEVKLPLGNYRVSEDMTWAWRDQADSVMLNGQAQTGFDQSGTTDVTIDILQSEIIVYGNARQNEKWFSDFCEMKNVFGSEVQAGGN</sequence>
<dbReference type="SUPFAM" id="SSF51126">
    <property type="entry name" value="Pectin lyase-like"/>
    <property type="match status" value="1"/>
</dbReference>
<accession>A0A2N5NG14</accession>
<protein>
    <submittedName>
        <fullName evidence="1">Uncharacterized protein</fullName>
    </submittedName>
</protein>